<dbReference type="Proteomes" id="UP001055940">
    <property type="component" value="Chromosome"/>
</dbReference>
<name>A0ABY5D923_9ACTN</name>
<protein>
    <submittedName>
        <fullName evidence="1">H-type lectin domain-containing protein</fullName>
    </submittedName>
</protein>
<dbReference type="EMBL" id="CP099837">
    <property type="protein sequence ID" value="USY19733.1"/>
    <property type="molecule type" value="Genomic_DNA"/>
</dbReference>
<evidence type="ECO:0000313" key="1">
    <source>
        <dbReference type="EMBL" id="USY19733.1"/>
    </source>
</evidence>
<reference evidence="1" key="1">
    <citation type="submission" date="2022-06" db="EMBL/GenBank/DDBJ databases">
        <authorList>
            <person name="Ping M."/>
        </authorList>
    </citation>
    <scope>NUCLEOTIDE SEQUENCE</scope>
    <source>
        <strain evidence="1">JCM11759T</strain>
    </source>
</reference>
<sequence length="116" mass="12671">MSMYPWRAGEVITAERLTAGMQRGMVAVELTEEIENTGSNNNQWANTYRRGSVRVTFDVPFAEVPTIQVTPRTNSPGVFLEASYTDVSTTGVTIFAARGNTTATNVDWLAIGRPAL</sequence>
<organism evidence="1 2">
    <name type="scientific">Nocardiopsis exhalans</name>
    <dbReference type="NCBI Taxonomy" id="163604"/>
    <lineage>
        <taxon>Bacteria</taxon>
        <taxon>Bacillati</taxon>
        <taxon>Actinomycetota</taxon>
        <taxon>Actinomycetes</taxon>
        <taxon>Streptosporangiales</taxon>
        <taxon>Nocardiopsidaceae</taxon>
        <taxon>Nocardiopsis</taxon>
    </lineage>
</organism>
<evidence type="ECO:0000313" key="2">
    <source>
        <dbReference type="Proteomes" id="UP001055940"/>
    </source>
</evidence>
<proteinExistence type="predicted"/>
<accession>A0ABY5D923</accession>
<gene>
    <name evidence="1" type="ORF">NE857_31640</name>
</gene>
<dbReference type="SUPFAM" id="SSF141086">
    <property type="entry name" value="Agglutinin HPA-like"/>
    <property type="match status" value="1"/>
</dbReference>
<keyword evidence="2" id="KW-1185">Reference proteome</keyword>
<dbReference type="Gene3D" id="2.60.40.2080">
    <property type="match status" value="1"/>
</dbReference>
<dbReference type="InterPro" id="IPR037221">
    <property type="entry name" value="H-type_lectin_dom_sf"/>
</dbReference>
<dbReference type="RefSeq" id="WP_254418925.1">
    <property type="nucleotide sequence ID" value="NZ_CP099837.1"/>
</dbReference>